<reference evidence="1" key="3">
    <citation type="submission" date="2025-09" db="UniProtKB">
        <authorList>
            <consortium name="Ensembl"/>
        </authorList>
    </citation>
    <scope>IDENTIFICATION</scope>
</reference>
<reference evidence="1" key="2">
    <citation type="submission" date="2025-08" db="UniProtKB">
        <authorList>
            <consortium name="Ensembl"/>
        </authorList>
    </citation>
    <scope>IDENTIFICATION</scope>
</reference>
<evidence type="ECO:0008006" key="3">
    <source>
        <dbReference type="Google" id="ProtNLM"/>
    </source>
</evidence>
<name>G3Q472_GASAC</name>
<dbReference type="Gene3D" id="2.40.10.10">
    <property type="entry name" value="Trypsin-like serine proteases"/>
    <property type="match status" value="2"/>
</dbReference>
<dbReference type="GO" id="GO:0005634">
    <property type="term" value="C:nucleus"/>
    <property type="evidence" value="ECO:0007669"/>
    <property type="project" value="TreeGrafter"/>
</dbReference>
<dbReference type="GeneTree" id="ENSGT00390000005182"/>
<dbReference type="InterPro" id="IPR043504">
    <property type="entry name" value="Peptidase_S1_PA_chymotrypsin"/>
</dbReference>
<dbReference type="Ensembl" id="ENSGACT00000024725.2">
    <property type="protein sequence ID" value="ENSGACP00000024676.2"/>
    <property type="gene ID" value="ENSGACG00000018668.2"/>
</dbReference>
<proteinExistence type="predicted"/>
<protein>
    <recommendedName>
        <fullName evidence="3">Serine protease</fullName>
    </recommendedName>
</protein>
<dbReference type="AlphaFoldDB" id="G3Q472"/>
<dbReference type="STRING" id="69293.ENSGACP00000024676"/>
<keyword evidence="2" id="KW-1185">Reference proteome</keyword>
<evidence type="ECO:0000313" key="1">
    <source>
        <dbReference type="Ensembl" id="ENSGACP00000024676.2"/>
    </source>
</evidence>
<dbReference type="Pfam" id="PF13365">
    <property type="entry name" value="Trypsin_2"/>
    <property type="match status" value="1"/>
</dbReference>
<dbReference type="InterPro" id="IPR009003">
    <property type="entry name" value="Peptidase_S1_PA"/>
</dbReference>
<organism evidence="1 2">
    <name type="scientific">Gasterosteus aculeatus aculeatus</name>
    <name type="common">three-spined stickleback</name>
    <dbReference type="NCBI Taxonomy" id="481459"/>
    <lineage>
        <taxon>Eukaryota</taxon>
        <taxon>Metazoa</taxon>
        <taxon>Chordata</taxon>
        <taxon>Craniata</taxon>
        <taxon>Vertebrata</taxon>
        <taxon>Euteleostomi</taxon>
        <taxon>Actinopterygii</taxon>
        <taxon>Neopterygii</taxon>
        <taxon>Teleostei</taxon>
        <taxon>Neoteleostei</taxon>
        <taxon>Acanthomorphata</taxon>
        <taxon>Eupercaria</taxon>
        <taxon>Perciformes</taxon>
        <taxon>Cottioidei</taxon>
        <taxon>Gasterosteales</taxon>
        <taxon>Gasterosteidae</taxon>
        <taxon>Gasterosteus</taxon>
    </lineage>
</organism>
<dbReference type="OMA" id="CYHVVEM"/>
<accession>G3Q472</accession>
<dbReference type="GO" id="GO:0006260">
    <property type="term" value="P:DNA replication"/>
    <property type="evidence" value="ECO:0007669"/>
    <property type="project" value="TreeGrafter"/>
</dbReference>
<sequence>FSSESYQEKSFTDGHIVVQLGEGGKEHALATHFPCSCIRDEEMITLLSNDNKVEASRDQCDQKVHSKDKYSVFYIDTVGGKDTKSKKLFINTVFKTFKYLRVYGEKGITVEEALKRDGRFLDLGNFELFNIKDNFHTKPKEKVDGLHEKKFKICLPRAAGSQSEINDKISAVLQQRGTSVTGGNIEEISKRLREQYPDLKRLMESRFSGLGSYEKALDLRREDFGKIEGTFSEVHRIMKMLELGKSVCKVIVEGKVEGTGFVLFDNFILTNAHLFIDCIEERKLTEDVYFTFDYVEPLPHAKYHYFKLADRDICYNNDDLDYAIVQIEPRSTPDQLEVPPGLLKKFGKKPANGHGCILGHPGGALKKMDPICIIEKENREQAVISSIGNHRDDWFVLYAIKNGLKKEPFADVVTYNSFMYHGASGSPVFDVCGRVFGLHTAGFHYEFNNSKHRLIEFAQPVRNIFKDFETRGNPYLEELFETSQVDMKMRRLERLNLPLNDIL</sequence>
<dbReference type="GO" id="GO:0000785">
    <property type="term" value="C:chromatin"/>
    <property type="evidence" value="ECO:0007669"/>
    <property type="project" value="TreeGrafter"/>
</dbReference>
<dbReference type="Bgee" id="ENSGACG00000018668">
    <property type="expression patterns" value="Expressed in zone of skin and 4 other cell types or tissues"/>
</dbReference>
<dbReference type="eggNOG" id="ENOG502QTFX">
    <property type="taxonomic scope" value="Eukaryota"/>
</dbReference>
<reference evidence="1 2" key="1">
    <citation type="journal article" date="2021" name="G3 (Bethesda)">
        <title>Improved contiguity of the threespine stickleback genome using long-read sequencing.</title>
        <authorList>
            <person name="Nath S."/>
            <person name="Shaw D.E."/>
            <person name="White M.A."/>
        </authorList>
    </citation>
    <scope>NUCLEOTIDE SEQUENCE [LARGE SCALE GENOMIC DNA]</scope>
    <source>
        <strain evidence="1 2">Lake Benthic</strain>
    </source>
</reference>
<evidence type="ECO:0000313" key="2">
    <source>
        <dbReference type="Proteomes" id="UP000007635"/>
    </source>
</evidence>
<dbReference type="Proteomes" id="UP000007635">
    <property type="component" value="Chromosome VII"/>
</dbReference>
<dbReference type="InParanoid" id="G3Q472"/>
<dbReference type="PANTHER" id="PTHR14389">
    <property type="entry name" value="SI:CH1073-475A24.1"/>
    <property type="match status" value="1"/>
</dbReference>
<dbReference type="SUPFAM" id="SSF50494">
    <property type="entry name" value="Trypsin-like serine proteases"/>
    <property type="match status" value="1"/>
</dbReference>
<dbReference type="PANTHER" id="PTHR14389:SF3">
    <property type="entry name" value="PROTEIN FAM111A-LIKE"/>
    <property type="match status" value="1"/>
</dbReference>